<evidence type="ECO:0000313" key="2">
    <source>
        <dbReference type="EMBL" id="KAH3881868.1"/>
    </source>
</evidence>
<evidence type="ECO:0000313" key="3">
    <source>
        <dbReference type="Proteomes" id="UP000828390"/>
    </source>
</evidence>
<protein>
    <submittedName>
        <fullName evidence="2">Uncharacterized protein</fullName>
    </submittedName>
</protein>
<dbReference type="AlphaFoldDB" id="A0A9D4MQX0"/>
<proteinExistence type="predicted"/>
<feature type="region of interest" description="Disordered" evidence="1">
    <location>
        <begin position="1"/>
        <end position="22"/>
    </location>
</feature>
<dbReference type="EMBL" id="JAIWYP010000001">
    <property type="protein sequence ID" value="KAH3881868.1"/>
    <property type="molecule type" value="Genomic_DNA"/>
</dbReference>
<dbReference type="Proteomes" id="UP000828390">
    <property type="component" value="Unassembled WGS sequence"/>
</dbReference>
<reference evidence="2" key="1">
    <citation type="journal article" date="2019" name="bioRxiv">
        <title>The Genome of the Zebra Mussel, Dreissena polymorpha: A Resource for Invasive Species Research.</title>
        <authorList>
            <person name="McCartney M.A."/>
            <person name="Auch B."/>
            <person name="Kono T."/>
            <person name="Mallez S."/>
            <person name="Zhang Y."/>
            <person name="Obille A."/>
            <person name="Becker A."/>
            <person name="Abrahante J.E."/>
            <person name="Garbe J."/>
            <person name="Badalamenti J.P."/>
            <person name="Herman A."/>
            <person name="Mangelson H."/>
            <person name="Liachko I."/>
            <person name="Sullivan S."/>
            <person name="Sone E.D."/>
            <person name="Koren S."/>
            <person name="Silverstein K.A.T."/>
            <person name="Beckman K.B."/>
            <person name="Gohl D.M."/>
        </authorList>
    </citation>
    <scope>NUCLEOTIDE SEQUENCE</scope>
    <source>
        <strain evidence="2">Duluth1</strain>
        <tissue evidence="2">Whole animal</tissue>
    </source>
</reference>
<sequence>MTSRVFLVKTDRPSGSHNDGLSKFHENKANHVTARVDHKRHQKPKFNWANVLTKKTAPAHGDHAFKQTKNLPEISFPMFTRETNLPLAAIKYVLSKFQLAETNQQTNQPIDRPTNQQTGQKQYYKLLSPGSHIFEQTRNIFIFIIKTNFLTKFHEVWTIYVLLYAYDEKCLTNVFQSIRIVIDLVQGIIGTYLLTKLHEDRTVNVASRKKCPAPCGHVFRATGTFFKLVQDIIGTNLLTKFHDDQTINVASRVGKNMAPPCGHVFQPSKTISKLVHDIIDTNILTKFHDDRTINVASRVLTRKNYRAPLQPLLTRKKYSAPLRPYILGTNLFIKVHKDRTINVASRCDGRKDGQTDRRTVRSLYALLLGHKNTSA</sequence>
<gene>
    <name evidence="2" type="ORF">DPMN_005795</name>
</gene>
<reference evidence="2" key="2">
    <citation type="submission" date="2020-11" db="EMBL/GenBank/DDBJ databases">
        <authorList>
            <person name="McCartney M.A."/>
            <person name="Auch B."/>
            <person name="Kono T."/>
            <person name="Mallez S."/>
            <person name="Becker A."/>
            <person name="Gohl D.M."/>
            <person name="Silverstein K.A.T."/>
            <person name="Koren S."/>
            <person name="Bechman K.B."/>
            <person name="Herman A."/>
            <person name="Abrahante J.E."/>
            <person name="Garbe J."/>
        </authorList>
    </citation>
    <scope>NUCLEOTIDE SEQUENCE</scope>
    <source>
        <strain evidence="2">Duluth1</strain>
        <tissue evidence="2">Whole animal</tissue>
    </source>
</reference>
<name>A0A9D4MQX0_DREPO</name>
<organism evidence="2 3">
    <name type="scientific">Dreissena polymorpha</name>
    <name type="common">Zebra mussel</name>
    <name type="synonym">Mytilus polymorpha</name>
    <dbReference type="NCBI Taxonomy" id="45954"/>
    <lineage>
        <taxon>Eukaryota</taxon>
        <taxon>Metazoa</taxon>
        <taxon>Spiralia</taxon>
        <taxon>Lophotrochozoa</taxon>
        <taxon>Mollusca</taxon>
        <taxon>Bivalvia</taxon>
        <taxon>Autobranchia</taxon>
        <taxon>Heteroconchia</taxon>
        <taxon>Euheterodonta</taxon>
        <taxon>Imparidentia</taxon>
        <taxon>Neoheterodontei</taxon>
        <taxon>Myida</taxon>
        <taxon>Dreissenoidea</taxon>
        <taxon>Dreissenidae</taxon>
        <taxon>Dreissena</taxon>
    </lineage>
</organism>
<keyword evidence="3" id="KW-1185">Reference proteome</keyword>
<evidence type="ECO:0000256" key="1">
    <source>
        <dbReference type="SAM" id="MobiDB-lite"/>
    </source>
</evidence>
<comment type="caution">
    <text evidence="2">The sequence shown here is derived from an EMBL/GenBank/DDBJ whole genome shotgun (WGS) entry which is preliminary data.</text>
</comment>
<feature type="compositionally biased region" description="Basic and acidic residues" evidence="1">
    <location>
        <begin position="9"/>
        <end position="22"/>
    </location>
</feature>
<accession>A0A9D4MQX0</accession>